<dbReference type="EMBL" id="FOLQ01000025">
    <property type="protein sequence ID" value="SFF01587.1"/>
    <property type="molecule type" value="Genomic_DNA"/>
</dbReference>
<keyword evidence="4" id="KW-1185">Reference proteome</keyword>
<dbReference type="Proteomes" id="UP000198598">
    <property type="component" value="Unassembled WGS sequence"/>
</dbReference>
<dbReference type="AlphaFoldDB" id="A0A1I2F9X0"/>
<name>A0A1I2F9X0_9BACT</name>
<feature type="domain" description="BACON" evidence="2">
    <location>
        <begin position="657"/>
        <end position="713"/>
    </location>
</feature>
<keyword evidence="1" id="KW-0732">Signal</keyword>
<sequence>MKKIVYTLFIFLLSNLAYSQVAGTDASWSFYPDGYVIYNNDGSINRYHAKLQFSGSNQNIVTDLLWDQLPCGGVNAKKVWWINEDHSGDQNYYGFQTSRPENIVHEFGGDFTYHCGCTTTNPNDWSLYGSPQGFTNIIEVPYHIKKFDTDSPNYIIKPSTFHWNKNSLEVQTFKGGLIPPIGAGTIEQYGKINLHTGMLPKSVTDHNTVMSYGLSYLNAKNMPNLPVSKRYVTANDGEWATNWNNCNSTLPYPQAGCIAGYQFNHMTTQQAWDTYGTNLSSKSNYGVVLQDGEFWNGNIDSQGLTNYKYVFDRVIQNGSTTLFGQHHSQPYYTDRFFHDPSGGTDAGLWNAKYNVSATDRYSLVNFNYISAYWQKVIANNTSVADDWKIASLQTYTQDMSPTNMYAWIQDLEINKKLFPEWKHLLTVEGFHETPYFATVSHTLPTGGAITFTGGQSQWVKQSSSLQEFTGLYSNTIGDGVCYFSDNYTRNDDKSNWIKEDGNTQYPGADVYARQFYGVDDYLYLGIWKANEVNRQTVGQTWSKPDISVDGGSTWITGTALLPASAYTAKHPLVHIINTTAGGKIIMAYNMWNPAYKVQTIKVRDANGVISDVQLKGQFPTLYKYGETTDNYLSVSPAAWSAPSAGGSTTASLSASGAWSITTVPAWLTLSPTTGNGSATLTLTAAANTASDRTATLTINGPAGTTQSITVTQAGITNSLSVSPANWSASTSGGSQLITVSSNVAWSVNTNGTSWLSVNTASGSNNGTFTLTAAANSGSARSATLSVTGGGLTQTITVTQQGSTSTTEVICLEAESGSGNRTPSSGSQASAGQYVGGFGVSAEFMSYA</sequence>
<dbReference type="RefSeq" id="WP_143100811.1">
    <property type="nucleotide sequence ID" value="NZ_FOLQ01000025.1"/>
</dbReference>
<dbReference type="STRING" id="662367.SAMN05216167_1251"/>
<accession>A0A1I2F9X0</accession>
<feature type="non-terminal residue" evidence="3">
    <location>
        <position position="847"/>
    </location>
</feature>
<dbReference type="OrthoDB" id="9800955at2"/>
<evidence type="ECO:0000259" key="2">
    <source>
        <dbReference type="Pfam" id="PF13004"/>
    </source>
</evidence>
<organism evidence="3 4">
    <name type="scientific">Spirosoma endophyticum</name>
    <dbReference type="NCBI Taxonomy" id="662367"/>
    <lineage>
        <taxon>Bacteria</taxon>
        <taxon>Pseudomonadati</taxon>
        <taxon>Bacteroidota</taxon>
        <taxon>Cytophagia</taxon>
        <taxon>Cytophagales</taxon>
        <taxon>Cytophagaceae</taxon>
        <taxon>Spirosoma</taxon>
    </lineage>
</organism>
<dbReference type="InterPro" id="IPR024361">
    <property type="entry name" value="BACON"/>
</dbReference>
<dbReference type="Gene3D" id="2.60.40.10">
    <property type="entry name" value="Immunoglobulins"/>
    <property type="match status" value="2"/>
</dbReference>
<proteinExistence type="predicted"/>
<evidence type="ECO:0000313" key="3">
    <source>
        <dbReference type="EMBL" id="SFF01587.1"/>
    </source>
</evidence>
<gene>
    <name evidence="3" type="ORF">SAMN05216167_1251</name>
</gene>
<feature type="chain" id="PRO_5011790206" evidence="1">
    <location>
        <begin position="20"/>
        <end position="847"/>
    </location>
</feature>
<evidence type="ECO:0000256" key="1">
    <source>
        <dbReference type="SAM" id="SignalP"/>
    </source>
</evidence>
<reference evidence="3 4" key="1">
    <citation type="submission" date="2016-10" db="EMBL/GenBank/DDBJ databases">
        <authorList>
            <person name="de Groot N.N."/>
        </authorList>
    </citation>
    <scope>NUCLEOTIDE SEQUENCE [LARGE SCALE GENOMIC DNA]</scope>
    <source>
        <strain evidence="3 4">DSM 26130</strain>
    </source>
</reference>
<feature type="domain" description="BACON" evidence="2">
    <location>
        <begin position="745"/>
        <end position="799"/>
    </location>
</feature>
<protein>
    <submittedName>
        <fullName evidence="3">Putative binding domain-containing protein, N-terminal</fullName>
    </submittedName>
</protein>
<dbReference type="Pfam" id="PF13004">
    <property type="entry name" value="BACON"/>
    <property type="match status" value="2"/>
</dbReference>
<dbReference type="CDD" id="cd14948">
    <property type="entry name" value="BACON"/>
    <property type="match status" value="2"/>
</dbReference>
<evidence type="ECO:0000313" key="4">
    <source>
        <dbReference type="Proteomes" id="UP000198598"/>
    </source>
</evidence>
<feature type="signal peptide" evidence="1">
    <location>
        <begin position="1"/>
        <end position="19"/>
    </location>
</feature>
<dbReference type="InterPro" id="IPR013783">
    <property type="entry name" value="Ig-like_fold"/>
</dbReference>